<comment type="function">
    <text evidence="5">The physiological role of BioH is to remove the methyl group introduced by BioC when the pimeloyl moiety is complete. It allows to synthesize pimeloyl-ACP via the fatty acid synthetic pathway through the hydrolysis of the ester bonds of pimeloyl-ACP esters.</text>
</comment>
<dbReference type="EC" id="3.1.1.85" evidence="5"/>
<dbReference type="RefSeq" id="WP_220778336.1">
    <property type="nucleotide sequence ID" value="NZ_BPEY01000001.1"/>
</dbReference>
<feature type="binding site" evidence="5">
    <location>
        <begin position="142"/>
        <end position="146"/>
    </location>
    <ligand>
        <name>substrate</name>
    </ligand>
</feature>
<keyword evidence="3 5" id="KW-0093">Biotin biosynthesis</keyword>
<organism evidence="7 8">
    <name type="scientific">Shewanella sairae</name>
    <dbReference type="NCBI Taxonomy" id="190310"/>
    <lineage>
        <taxon>Bacteria</taxon>
        <taxon>Pseudomonadati</taxon>
        <taxon>Pseudomonadota</taxon>
        <taxon>Gammaproteobacteria</taxon>
        <taxon>Alteromonadales</taxon>
        <taxon>Shewanellaceae</taxon>
        <taxon>Shewanella</taxon>
    </lineage>
</organism>
<evidence type="ECO:0000313" key="7">
    <source>
        <dbReference type="EMBL" id="GIU40244.1"/>
    </source>
</evidence>
<dbReference type="PANTHER" id="PTHR43194">
    <property type="entry name" value="HYDROLASE ALPHA/BETA FOLD FAMILY"/>
    <property type="match status" value="1"/>
</dbReference>
<comment type="catalytic activity">
    <reaction evidence="5">
        <text>6-carboxyhexanoyl-[ACP] methyl ester + H2O = 6-carboxyhexanoyl-[ACP] + methanol + H(+)</text>
        <dbReference type="Rhea" id="RHEA:42700"/>
        <dbReference type="Rhea" id="RHEA-COMP:9955"/>
        <dbReference type="Rhea" id="RHEA-COMP:10186"/>
        <dbReference type="ChEBI" id="CHEBI:15377"/>
        <dbReference type="ChEBI" id="CHEBI:15378"/>
        <dbReference type="ChEBI" id="CHEBI:17790"/>
        <dbReference type="ChEBI" id="CHEBI:78846"/>
        <dbReference type="ChEBI" id="CHEBI:82735"/>
        <dbReference type="EC" id="3.1.1.85"/>
    </reaction>
</comment>
<reference evidence="7" key="1">
    <citation type="submission" date="2021-05" db="EMBL/GenBank/DDBJ databases">
        <title>Molecular characterization for Shewanella algae harboring chromosomal blaOXA-55-like strains isolated from clinical and environment sample.</title>
        <authorList>
            <person name="Ohama Y."/>
            <person name="Aoki K."/>
            <person name="Harada S."/>
            <person name="Moriya K."/>
            <person name="Ishii Y."/>
            <person name="Tateda K."/>
        </authorList>
    </citation>
    <scope>NUCLEOTIDE SEQUENCE</scope>
    <source>
        <strain evidence="7">JCM 11563</strain>
    </source>
</reference>
<dbReference type="Gene3D" id="3.40.50.1820">
    <property type="entry name" value="alpha/beta hydrolase"/>
    <property type="match status" value="1"/>
</dbReference>
<feature type="binding site" evidence="5">
    <location>
        <begin position="81"/>
        <end position="82"/>
    </location>
    <ligand>
        <name>substrate</name>
    </ligand>
</feature>
<keyword evidence="8" id="KW-1185">Reference proteome</keyword>
<feature type="active site" evidence="5">
    <location>
        <position position="233"/>
    </location>
</feature>
<evidence type="ECO:0000313" key="8">
    <source>
        <dbReference type="Proteomes" id="UP000887104"/>
    </source>
</evidence>
<evidence type="ECO:0000256" key="3">
    <source>
        <dbReference type="ARBA" id="ARBA00022756"/>
    </source>
</evidence>
<keyword evidence="4 5" id="KW-0378">Hydrolase</keyword>
<proteinExistence type="inferred from homology"/>
<accession>A0ABQ4NZ53</accession>
<evidence type="ECO:0000256" key="2">
    <source>
        <dbReference type="ARBA" id="ARBA00022490"/>
    </source>
</evidence>
<feature type="active site" description="Nucleophile" evidence="5">
    <location>
        <position position="81"/>
    </location>
</feature>
<evidence type="ECO:0000256" key="1">
    <source>
        <dbReference type="ARBA" id="ARBA00022487"/>
    </source>
</evidence>
<comment type="similarity">
    <text evidence="5">Belongs to the AB hydrolase superfamily. Carboxylesterase BioH family.</text>
</comment>
<feature type="domain" description="AB hydrolase-1" evidence="6">
    <location>
        <begin position="17"/>
        <end position="239"/>
    </location>
</feature>
<dbReference type="PANTHER" id="PTHR43194:SF5">
    <property type="entry name" value="PIMELOYL-[ACYL-CARRIER PROTEIN] METHYL ESTER ESTERASE"/>
    <property type="match status" value="1"/>
</dbReference>
<sequence>MNQNQLHIESIGQGPDLVILHGWGVNSAVFSPLKDALAEYRVHYVDLPGFGYSQAVEGGIQDWLAAIMQQVPDTAIWTGWSLGGLVATLAAIQYPERVSALCTIASSPCFMAREDWPGIPPEVLGQFASQLTQDLDKTVERFLAIQAMGSQTAKADIKQLRELVLARPQAHQGALAQGLDMLETVDLRAEIAAIKQPWLRVWGRLDGLVPRRVVNAMPQLEHSQDLLLLKASHAPFISHSAVFIEAYLLWLNTARLNTQANSTGLG</sequence>
<dbReference type="Proteomes" id="UP000887104">
    <property type="component" value="Unassembled WGS sequence"/>
</dbReference>
<comment type="pathway">
    <text evidence="5">Cofactor biosynthesis; biotin biosynthesis.</text>
</comment>
<feature type="binding site" evidence="5">
    <location>
        <position position="23"/>
    </location>
    <ligand>
        <name>substrate</name>
    </ligand>
</feature>
<feature type="binding site" evidence="5">
    <location>
        <position position="233"/>
    </location>
    <ligand>
        <name>substrate</name>
    </ligand>
</feature>
<evidence type="ECO:0000259" key="6">
    <source>
        <dbReference type="Pfam" id="PF00561"/>
    </source>
</evidence>
<comment type="subunit">
    <text evidence="5">Monomer.</text>
</comment>
<dbReference type="SUPFAM" id="SSF53474">
    <property type="entry name" value="alpha/beta-Hydrolases"/>
    <property type="match status" value="1"/>
</dbReference>
<keyword evidence="1 5" id="KW-0719">Serine esterase</keyword>
<evidence type="ECO:0000256" key="5">
    <source>
        <dbReference type="HAMAP-Rule" id="MF_01260"/>
    </source>
</evidence>
<comment type="subcellular location">
    <subcellularLocation>
        <location evidence="5">Cytoplasm</location>
    </subcellularLocation>
</comment>
<name>A0ABQ4NZ53_9GAMM</name>
<dbReference type="EMBL" id="BPEY01000001">
    <property type="protein sequence ID" value="GIU40244.1"/>
    <property type="molecule type" value="Genomic_DNA"/>
</dbReference>
<dbReference type="InterPro" id="IPR029058">
    <property type="entry name" value="AB_hydrolase_fold"/>
</dbReference>
<dbReference type="InterPro" id="IPR010076">
    <property type="entry name" value="BioH"/>
</dbReference>
<dbReference type="NCBIfam" id="TIGR01738">
    <property type="entry name" value="bioH"/>
    <property type="match status" value="1"/>
</dbReference>
<dbReference type="InterPro" id="IPR000073">
    <property type="entry name" value="AB_hydrolase_1"/>
</dbReference>
<dbReference type="HAMAP" id="MF_01260">
    <property type="entry name" value="Carboxylester"/>
    <property type="match status" value="1"/>
</dbReference>
<gene>
    <name evidence="5 7" type="primary">bioH</name>
    <name evidence="7" type="ORF">TUM4438_00990</name>
</gene>
<comment type="caution">
    <text evidence="7">The sequence shown here is derived from an EMBL/GenBank/DDBJ whole genome shotgun (WGS) entry which is preliminary data.</text>
</comment>
<dbReference type="InterPro" id="IPR050228">
    <property type="entry name" value="Carboxylesterase_BioH"/>
</dbReference>
<keyword evidence="2 5" id="KW-0963">Cytoplasm</keyword>
<feature type="active site" evidence="5">
    <location>
        <position position="206"/>
    </location>
</feature>
<evidence type="ECO:0000256" key="4">
    <source>
        <dbReference type="ARBA" id="ARBA00022801"/>
    </source>
</evidence>
<protein>
    <recommendedName>
        <fullName evidence="5">Pimeloyl-[acyl-carrier protein] methyl ester esterase</fullName>
        <ecNumber evidence="5">3.1.1.85</ecNumber>
    </recommendedName>
    <alternativeName>
        <fullName evidence="5">Biotin synthesis protein BioH</fullName>
    </alternativeName>
    <alternativeName>
        <fullName evidence="5">Carboxylesterase BioH</fullName>
    </alternativeName>
</protein>
<dbReference type="Pfam" id="PF00561">
    <property type="entry name" value="Abhydrolase_1"/>
    <property type="match status" value="1"/>
</dbReference>